<keyword evidence="2" id="KW-1185">Reference proteome</keyword>
<sequence>MSFVDDVPRELQRMASESTSYMWLQLFRFPDYIVVFVGLSLAPAKKRATKPTLAPPCDPSNRRCVGESTSRPPCNYELQLPQVPPVGLVFCPSTRVHNGNSVEHNALARDVYGNVGVVVLSISLKRRCIGAPSSTSFCDQQLPLPQLAPVGSTVFSNTCEHQSTSVPSRNINLHSSEASPVNSHQSVSQSMAAVGGNRCTISDSGNHAVRDCNEQARIRGSCSSGDYGYPRLIVLDIKKHAYAPLKSAFERDQIIDFLKAALPCIAVRQNIESSAYHVGIYKPSRKSYIRYPPSNEC</sequence>
<accession>A0ABQ5H764</accession>
<comment type="caution">
    <text evidence="1">The sequence shown here is derived from an EMBL/GenBank/DDBJ whole genome shotgun (WGS) entry which is preliminary data.</text>
</comment>
<reference evidence="1" key="2">
    <citation type="submission" date="2022-01" db="EMBL/GenBank/DDBJ databases">
        <authorList>
            <person name="Yamashiro T."/>
            <person name="Shiraishi A."/>
            <person name="Satake H."/>
            <person name="Nakayama K."/>
        </authorList>
    </citation>
    <scope>NUCLEOTIDE SEQUENCE</scope>
</reference>
<dbReference type="Proteomes" id="UP001151760">
    <property type="component" value="Unassembled WGS sequence"/>
</dbReference>
<name>A0ABQ5H764_9ASTR</name>
<organism evidence="1 2">
    <name type="scientific">Tanacetum coccineum</name>
    <dbReference type="NCBI Taxonomy" id="301880"/>
    <lineage>
        <taxon>Eukaryota</taxon>
        <taxon>Viridiplantae</taxon>
        <taxon>Streptophyta</taxon>
        <taxon>Embryophyta</taxon>
        <taxon>Tracheophyta</taxon>
        <taxon>Spermatophyta</taxon>
        <taxon>Magnoliopsida</taxon>
        <taxon>eudicotyledons</taxon>
        <taxon>Gunneridae</taxon>
        <taxon>Pentapetalae</taxon>
        <taxon>asterids</taxon>
        <taxon>campanulids</taxon>
        <taxon>Asterales</taxon>
        <taxon>Asteraceae</taxon>
        <taxon>Asteroideae</taxon>
        <taxon>Anthemideae</taxon>
        <taxon>Anthemidinae</taxon>
        <taxon>Tanacetum</taxon>
    </lineage>
</organism>
<reference evidence="1" key="1">
    <citation type="journal article" date="2022" name="Int. J. Mol. Sci.">
        <title>Draft Genome of Tanacetum Coccineum: Genomic Comparison of Closely Related Tanacetum-Family Plants.</title>
        <authorList>
            <person name="Yamashiro T."/>
            <person name="Shiraishi A."/>
            <person name="Nakayama K."/>
            <person name="Satake H."/>
        </authorList>
    </citation>
    <scope>NUCLEOTIDE SEQUENCE</scope>
</reference>
<evidence type="ECO:0000313" key="2">
    <source>
        <dbReference type="Proteomes" id="UP001151760"/>
    </source>
</evidence>
<dbReference type="EMBL" id="BQNB010019235">
    <property type="protein sequence ID" value="GJT83160.1"/>
    <property type="molecule type" value="Genomic_DNA"/>
</dbReference>
<proteinExistence type="predicted"/>
<gene>
    <name evidence="1" type="ORF">Tco_1057502</name>
</gene>
<evidence type="ECO:0000313" key="1">
    <source>
        <dbReference type="EMBL" id="GJT83160.1"/>
    </source>
</evidence>
<protein>
    <submittedName>
        <fullName evidence="1">Uncharacterized protein</fullName>
    </submittedName>
</protein>